<proteinExistence type="predicted"/>
<dbReference type="HOGENOM" id="CLU_2067393_0_0_1"/>
<dbReference type="EMBL" id="KI393052">
    <property type="protein sequence ID" value="ERN09071.1"/>
    <property type="molecule type" value="Genomic_DNA"/>
</dbReference>
<dbReference type="AlphaFoldDB" id="W1PMY1"/>
<keyword evidence="1" id="KW-1133">Transmembrane helix</keyword>
<feature type="non-terminal residue" evidence="2">
    <location>
        <position position="1"/>
    </location>
</feature>
<keyword evidence="1" id="KW-0812">Transmembrane</keyword>
<dbReference type="Proteomes" id="UP000017836">
    <property type="component" value="Unassembled WGS sequence"/>
</dbReference>
<feature type="transmembrane region" description="Helical" evidence="1">
    <location>
        <begin position="24"/>
        <end position="46"/>
    </location>
</feature>
<feature type="transmembrane region" description="Helical" evidence="1">
    <location>
        <begin position="66"/>
        <end position="88"/>
    </location>
</feature>
<evidence type="ECO:0000256" key="1">
    <source>
        <dbReference type="SAM" id="Phobius"/>
    </source>
</evidence>
<accession>W1PMY1</accession>
<sequence>YVWTSHPLRYRCGMTCRAAESSSIALRLGFIPLPYAFLRLGLLLIHPLTIARRVLDAPRLDSAWFGLIRISLDLVFIGLGLAQGWVLVGANRLKVGSSGLKVGSSGLEVGWHSKRCVLS</sequence>
<gene>
    <name evidence="2" type="ORF">AMTR_s00163p00073600</name>
</gene>
<evidence type="ECO:0000313" key="2">
    <source>
        <dbReference type="EMBL" id="ERN09071.1"/>
    </source>
</evidence>
<dbReference type="Gramene" id="ERN09071">
    <property type="protein sequence ID" value="ERN09071"/>
    <property type="gene ID" value="AMTR_s00163p00073600"/>
</dbReference>
<reference evidence="3" key="1">
    <citation type="journal article" date="2013" name="Science">
        <title>The Amborella genome and the evolution of flowering plants.</title>
        <authorList>
            <consortium name="Amborella Genome Project"/>
        </authorList>
    </citation>
    <scope>NUCLEOTIDE SEQUENCE [LARGE SCALE GENOMIC DNA]</scope>
</reference>
<name>W1PMY1_AMBTC</name>
<protein>
    <submittedName>
        <fullName evidence="2">Uncharacterized protein</fullName>
    </submittedName>
</protein>
<keyword evidence="1" id="KW-0472">Membrane</keyword>
<organism evidence="2 3">
    <name type="scientific">Amborella trichopoda</name>
    <dbReference type="NCBI Taxonomy" id="13333"/>
    <lineage>
        <taxon>Eukaryota</taxon>
        <taxon>Viridiplantae</taxon>
        <taxon>Streptophyta</taxon>
        <taxon>Embryophyta</taxon>
        <taxon>Tracheophyta</taxon>
        <taxon>Spermatophyta</taxon>
        <taxon>Magnoliopsida</taxon>
        <taxon>Amborellales</taxon>
        <taxon>Amborellaceae</taxon>
        <taxon>Amborella</taxon>
    </lineage>
</organism>
<evidence type="ECO:0000313" key="3">
    <source>
        <dbReference type="Proteomes" id="UP000017836"/>
    </source>
</evidence>
<keyword evidence="3" id="KW-1185">Reference proteome</keyword>